<dbReference type="Pfam" id="PF00583">
    <property type="entry name" value="Acetyltransf_1"/>
    <property type="match status" value="1"/>
</dbReference>
<dbReference type="RefSeq" id="WP_188852207.1">
    <property type="nucleotide sequence ID" value="NZ_BMJJ01000007.1"/>
</dbReference>
<sequence>MSITIAPESPLQPDIRDLIAELNATLLALTPAEYCHHMTVEQMAGPETTVFIARRDGEVVGCGALRRIDAHSGEVKRMFVRPALQGAGLGGRILSAIEERALAEGIDTLMLETGHNFHAAWRVYERAGFQRRGAFGDYRESPFTVFYGKQLAPAPSSVPQTR</sequence>
<accession>A0A916Y0I9</accession>
<reference evidence="4" key="1">
    <citation type="journal article" date="2014" name="Int. J. Syst. Evol. Microbiol.">
        <title>Complete genome sequence of Corynebacterium casei LMG S-19264T (=DSM 44701T), isolated from a smear-ripened cheese.</title>
        <authorList>
            <consortium name="US DOE Joint Genome Institute (JGI-PGF)"/>
            <person name="Walter F."/>
            <person name="Albersmeier A."/>
            <person name="Kalinowski J."/>
            <person name="Ruckert C."/>
        </authorList>
    </citation>
    <scope>NUCLEOTIDE SEQUENCE</scope>
    <source>
        <strain evidence="4">CGMCC 1.15493</strain>
    </source>
</reference>
<evidence type="ECO:0000313" key="4">
    <source>
        <dbReference type="EMBL" id="GGD25595.1"/>
    </source>
</evidence>
<evidence type="ECO:0000259" key="3">
    <source>
        <dbReference type="PROSITE" id="PS51186"/>
    </source>
</evidence>
<dbReference type="GO" id="GO:0016747">
    <property type="term" value="F:acyltransferase activity, transferring groups other than amino-acyl groups"/>
    <property type="evidence" value="ECO:0007669"/>
    <property type="project" value="InterPro"/>
</dbReference>
<dbReference type="PROSITE" id="PS51186">
    <property type="entry name" value="GNAT"/>
    <property type="match status" value="1"/>
</dbReference>
<feature type="domain" description="N-acetyltransferase" evidence="3">
    <location>
        <begin position="3"/>
        <end position="152"/>
    </location>
</feature>
<dbReference type="Proteomes" id="UP000613160">
    <property type="component" value="Unassembled WGS sequence"/>
</dbReference>
<dbReference type="PANTHER" id="PTHR43877:SF2">
    <property type="entry name" value="AMINOALKYLPHOSPHONATE N-ACETYLTRANSFERASE-RELATED"/>
    <property type="match status" value="1"/>
</dbReference>
<keyword evidence="1" id="KW-0808">Transferase</keyword>
<keyword evidence="2" id="KW-0012">Acyltransferase</keyword>
<dbReference type="InterPro" id="IPR000182">
    <property type="entry name" value="GNAT_dom"/>
</dbReference>
<protein>
    <submittedName>
        <fullName evidence="4">N-acetyltransferase</fullName>
    </submittedName>
</protein>
<organism evidence="4 5">
    <name type="scientific">Aureimonas glaciei</name>
    <dbReference type="NCBI Taxonomy" id="1776957"/>
    <lineage>
        <taxon>Bacteria</taxon>
        <taxon>Pseudomonadati</taxon>
        <taxon>Pseudomonadota</taxon>
        <taxon>Alphaproteobacteria</taxon>
        <taxon>Hyphomicrobiales</taxon>
        <taxon>Aurantimonadaceae</taxon>
        <taxon>Aureimonas</taxon>
    </lineage>
</organism>
<dbReference type="AlphaFoldDB" id="A0A916Y0I9"/>
<comment type="caution">
    <text evidence="4">The sequence shown here is derived from an EMBL/GenBank/DDBJ whole genome shotgun (WGS) entry which is preliminary data.</text>
</comment>
<dbReference type="EMBL" id="BMJJ01000007">
    <property type="protein sequence ID" value="GGD25595.1"/>
    <property type="molecule type" value="Genomic_DNA"/>
</dbReference>
<keyword evidence="5" id="KW-1185">Reference proteome</keyword>
<dbReference type="Gene3D" id="3.40.630.30">
    <property type="match status" value="1"/>
</dbReference>
<dbReference type="InterPro" id="IPR050832">
    <property type="entry name" value="Bact_Acetyltransf"/>
</dbReference>
<dbReference type="SUPFAM" id="SSF55729">
    <property type="entry name" value="Acyl-CoA N-acyltransferases (Nat)"/>
    <property type="match status" value="1"/>
</dbReference>
<dbReference type="PANTHER" id="PTHR43877">
    <property type="entry name" value="AMINOALKYLPHOSPHONATE N-ACETYLTRANSFERASE-RELATED-RELATED"/>
    <property type="match status" value="1"/>
</dbReference>
<evidence type="ECO:0000313" key="5">
    <source>
        <dbReference type="Proteomes" id="UP000613160"/>
    </source>
</evidence>
<evidence type="ECO:0000256" key="1">
    <source>
        <dbReference type="ARBA" id="ARBA00022679"/>
    </source>
</evidence>
<proteinExistence type="predicted"/>
<reference evidence="4" key="2">
    <citation type="submission" date="2020-09" db="EMBL/GenBank/DDBJ databases">
        <authorList>
            <person name="Sun Q."/>
            <person name="Zhou Y."/>
        </authorList>
    </citation>
    <scope>NUCLEOTIDE SEQUENCE</scope>
    <source>
        <strain evidence="4">CGMCC 1.15493</strain>
    </source>
</reference>
<dbReference type="InterPro" id="IPR016181">
    <property type="entry name" value="Acyl_CoA_acyltransferase"/>
</dbReference>
<evidence type="ECO:0000256" key="2">
    <source>
        <dbReference type="ARBA" id="ARBA00023315"/>
    </source>
</evidence>
<gene>
    <name evidence="4" type="ORF">GCM10011335_30640</name>
</gene>
<name>A0A916Y0I9_9HYPH</name>
<dbReference type="CDD" id="cd04301">
    <property type="entry name" value="NAT_SF"/>
    <property type="match status" value="1"/>
</dbReference>